<gene>
    <name evidence="1" type="ORF">RT761_02135</name>
</gene>
<keyword evidence="2" id="KW-1185">Reference proteome</keyword>
<name>A0A7T1AN14_ATRLM</name>
<proteinExistence type="predicted"/>
<dbReference type="KEGG" id="alam:RT761_02135"/>
<evidence type="ECO:0000313" key="1">
    <source>
        <dbReference type="EMBL" id="QPM68908.1"/>
    </source>
</evidence>
<dbReference type="RefSeq" id="WP_218111399.1">
    <property type="nucleotide sequence ID" value="NZ_CP065383.1"/>
</dbReference>
<evidence type="ECO:0000313" key="2">
    <source>
        <dbReference type="Proteomes" id="UP000594463"/>
    </source>
</evidence>
<accession>A0A7T1AN14</accession>
<dbReference type="AlphaFoldDB" id="A0A7T1AN14"/>
<dbReference type="Proteomes" id="UP000594463">
    <property type="component" value="Chromosome"/>
</dbReference>
<reference evidence="1 2" key="1">
    <citation type="journal article" date="2021" name="Nat. Commun.">
        <title>Isolation of a member of the candidate phylum Atribacteria reveals a unique cell membrane structure.</title>
        <authorList>
            <person name="Taiki K."/>
            <person name="Nobu M.K."/>
            <person name="Kusada H."/>
            <person name="Meng X.-Y."/>
            <person name="Hosoki N."/>
            <person name="Uematsu K."/>
            <person name="Yoshioka H."/>
            <person name="Kamagata Y."/>
            <person name="Tamaki H."/>
        </authorList>
    </citation>
    <scope>NUCLEOTIDE SEQUENCE [LARGE SCALE GENOMIC DNA]</scope>
    <source>
        <strain evidence="1 2">RT761</strain>
    </source>
</reference>
<protein>
    <submittedName>
        <fullName evidence="1">Uncharacterized protein</fullName>
    </submittedName>
</protein>
<organism evidence="1 2">
    <name type="scientific">Atribacter laminatus</name>
    <dbReference type="NCBI Taxonomy" id="2847778"/>
    <lineage>
        <taxon>Bacteria</taxon>
        <taxon>Pseudomonadati</taxon>
        <taxon>Atribacterota</taxon>
        <taxon>Atribacteria</taxon>
        <taxon>Atribacterales</taxon>
        <taxon>Atribacteraceae</taxon>
        <taxon>Atribacter</taxon>
    </lineage>
</organism>
<sequence length="100" mass="12136">MIKLKLEPVPYRYRETVFIYWEYELEDLFSLCFFPFPSLSTYLTESVGKETGSLTEINLVCEDRRIKIWLPVNRFSDDLFKRIDEILKENIRILIEEVMF</sequence>
<dbReference type="EMBL" id="CP065383">
    <property type="protein sequence ID" value="QPM68908.1"/>
    <property type="molecule type" value="Genomic_DNA"/>
</dbReference>